<sequence>MTQQRFDASGSKLVVWDVNGRVWHLSGVNAGREGVHLSKQAGFMFAPVELLVSEGARQDGATFHRSVRAKKDWDFVVAITGRPSRVASQSVREFHAVHDAWFRGWSTDRAVTVGHFTRHQGWRFQKAQLSIAPELIGDVDPARNAMAVYKMAATAMDPLEQHFEEQAVWSNTAAVNEGIVRLRNAADQPAWPRYTMNGPGRWSILDPSDGDLPRLVQTPRLEVGETLRIDTHPRRRTARVHTAENPKGRNVWAQLAGRRWLSALGPWSSTEILVQVEGGSGQSQLIASVTPRSSRPF</sequence>
<proteinExistence type="predicted"/>
<gene>
    <name evidence="1" type="ORF">BOX37_31185</name>
</gene>
<protein>
    <submittedName>
        <fullName evidence="1">Phage tail protein</fullName>
    </submittedName>
</protein>
<name>A0A1J0W018_9NOCA</name>
<dbReference type="AlphaFoldDB" id="A0A1J0W018"/>
<evidence type="ECO:0000313" key="1">
    <source>
        <dbReference type="EMBL" id="APE37660.1"/>
    </source>
</evidence>
<dbReference type="RefSeq" id="WP_071930825.1">
    <property type="nucleotide sequence ID" value="NZ_CP018082.1"/>
</dbReference>
<keyword evidence="2" id="KW-1185">Reference proteome</keyword>
<dbReference type="EMBL" id="CP018082">
    <property type="protein sequence ID" value="APE37660.1"/>
    <property type="molecule type" value="Genomic_DNA"/>
</dbReference>
<evidence type="ECO:0000313" key="2">
    <source>
        <dbReference type="Proteomes" id="UP000183810"/>
    </source>
</evidence>
<dbReference type="KEGG" id="nsl:BOX37_31185"/>
<reference evidence="1" key="1">
    <citation type="submission" date="2016-11" db="EMBL/GenBank/DDBJ databases">
        <authorList>
            <person name="Jaros S."/>
            <person name="Januszkiewicz K."/>
            <person name="Wedrychowicz H."/>
        </authorList>
    </citation>
    <scope>NUCLEOTIDE SEQUENCE [LARGE SCALE GENOMIC DNA]</scope>
    <source>
        <strain evidence="1">Y48</strain>
    </source>
</reference>
<organism evidence="1 2">
    <name type="scientific">Nocardia mangyaensis</name>
    <dbReference type="NCBI Taxonomy" id="2213200"/>
    <lineage>
        <taxon>Bacteria</taxon>
        <taxon>Bacillati</taxon>
        <taxon>Actinomycetota</taxon>
        <taxon>Actinomycetes</taxon>
        <taxon>Mycobacteriales</taxon>
        <taxon>Nocardiaceae</taxon>
        <taxon>Nocardia</taxon>
    </lineage>
</organism>
<dbReference type="Proteomes" id="UP000183810">
    <property type="component" value="Chromosome"/>
</dbReference>
<accession>A0A1J0W018</accession>